<evidence type="ECO:0000256" key="6">
    <source>
        <dbReference type="ARBA" id="ARBA00022927"/>
    </source>
</evidence>
<dbReference type="PANTHER" id="PTHR12596">
    <property type="entry name" value="EXPORTIN 4,7-RELATED"/>
    <property type="match status" value="1"/>
</dbReference>
<keyword evidence="9" id="KW-1185">Reference proteome</keyword>
<dbReference type="PANTHER" id="PTHR12596:SF2">
    <property type="entry name" value="EXPORTIN-7 ISOFORM X1"/>
    <property type="match status" value="1"/>
</dbReference>
<dbReference type="EMBL" id="JAPFFF010000020">
    <property type="protein sequence ID" value="KAK8857730.1"/>
    <property type="molecule type" value="Genomic_DNA"/>
</dbReference>
<organism evidence="8 9">
    <name type="scientific">Tritrichomonas musculus</name>
    <dbReference type="NCBI Taxonomy" id="1915356"/>
    <lineage>
        <taxon>Eukaryota</taxon>
        <taxon>Metamonada</taxon>
        <taxon>Parabasalia</taxon>
        <taxon>Tritrichomonadida</taxon>
        <taxon>Tritrichomonadidae</taxon>
        <taxon>Tritrichomonas</taxon>
    </lineage>
</organism>
<evidence type="ECO:0000256" key="3">
    <source>
        <dbReference type="ARBA" id="ARBA00009466"/>
    </source>
</evidence>
<evidence type="ECO:0000256" key="7">
    <source>
        <dbReference type="ARBA" id="ARBA00023242"/>
    </source>
</evidence>
<keyword evidence="7" id="KW-0539">Nucleus</keyword>
<evidence type="ECO:0000256" key="5">
    <source>
        <dbReference type="ARBA" id="ARBA00022490"/>
    </source>
</evidence>
<comment type="subcellular location">
    <subcellularLocation>
        <location evidence="2">Cytoplasm</location>
    </subcellularLocation>
    <subcellularLocation>
        <location evidence="1">Nucleus</location>
    </subcellularLocation>
</comment>
<keyword evidence="6" id="KW-0653">Protein transport</keyword>
<sequence length="1032" mass="118638">MENDQFDQILQKIIINTRQPDYAQGTEQFILINGIESNLSNLPRLFLNIPTYQQDINSLTIIFSLIRDILQKRGSLLNLQNLQELINTYFAIIGPLIPEIACNKISPACCDIAAYIYRFIFELSIDNPPTFDPALQLVSSEEEPSVIFGLKLMTSVIDIMRSPMKHVVKALKINEITEKFKNSQIPLFFQKATEKAFNLNPLITPVALKLLVSIFNFLNPKSATINKDEKEAPDFDFEVPKEMIQFYGNLAFIQNLLQIYQEMNITDAIDVIRCFLSASKCSWKSIGISPIVFINSIENGLTQILENFDNSENATFSITNLIFQLGKLISVSQKDSDVELSQTFISTIQKFSLTLFQSMTLFYNSCNNLLRFGRILFKDRGFIQKVVSVQPDCFYLIFQSYINSIIESITPNMTVDEFPEVFQNFDQLINDFTSLGVICQVSIEPSIQFVSEILNFYTEKLLENNPAFLMRTSMIILIVSSFFNGPVDDIIKENNSSIPFYSMCVQLTFVLITKIDEIQPGLVNVYGSYSILFESALIQFCSLFVKKFLALENTLVYSEEILQFIKVQKKQTFECIFGRLLKDLILFAPFPDTMLSILSFFSGHIPSTSVLNDDVSFFTSVIYSNETFKLLISRSLFIEIESIENLEKQYKLASELNKFYASVIEYEQLSDFVAFFDNKFNNASLHNFTDPREVFVLYREINGLLKGSTSSNKYTFLFRWILQRHSEHTIQCLKAQSKQSIVVKAILRVWMNLLIGKNLSLPSYSSDGLRIIKITYLLLNEVVSSDVPKNDDVICYMVKILAFSIMSKSANFGIMKMYGDDTIDQLILIYFNILKGWPFESYCQFKNLLLTVSNSFNTILQFAPEMIQNDNNFPVVLNFYLRTFIYLRGLQNEYSEKDLDIYLNFKKLLFFFTQKKLFQIWPSFRPHLLALLNTLFDSASSKVVSCMSGVIFLIAKSDLQYIAHLFQTVCDMFDQSSREALGQMFQATISIINENNKPNKKVKDHFELLSNSIKKYSIELGLISEFTPLFTF</sequence>
<evidence type="ECO:0000313" key="8">
    <source>
        <dbReference type="EMBL" id="KAK8857730.1"/>
    </source>
</evidence>
<comment type="similarity">
    <text evidence="3">Belongs to the exportin family.</text>
</comment>
<protein>
    <submittedName>
        <fullName evidence="8">Exportin 7</fullName>
    </submittedName>
</protein>
<dbReference type="InterPro" id="IPR044189">
    <property type="entry name" value="XPO4/7-like"/>
</dbReference>
<gene>
    <name evidence="8" type="ORF">M9Y10_016138</name>
</gene>
<name>A0ABR2I5Q1_9EUKA</name>
<dbReference type="Proteomes" id="UP001470230">
    <property type="component" value="Unassembled WGS sequence"/>
</dbReference>
<comment type="caution">
    <text evidence="8">The sequence shown here is derived from an EMBL/GenBank/DDBJ whole genome shotgun (WGS) entry which is preliminary data.</text>
</comment>
<evidence type="ECO:0000256" key="4">
    <source>
        <dbReference type="ARBA" id="ARBA00022448"/>
    </source>
</evidence>
<accession>A0ABR2I5Q1</accession>
<evidence type="ECO:0000313" key="9">
    <source>
        <dbReference type="Proteomes" id="UP001470230"/>
    </source>
</evidence>
<evidence type="ECO:0000256" key="1">
    <source>
        <dbReference type="ARBA" id="ARBA00004123"/>
    </source>
</evidence>
<keyword evidence="4" id="KW-0813">Transport</keyword>
<proteinExistence type="inferred from homology"/>
<reference evidence="8 9" key="1">
    <citation type="submission" date="2024-04" db="EMBL/GenBank/DDBJ databases">
        <title>Tritrichomonas musculus Genome.</title>
        <authorList>
            <person name="Alves-Ferreira E."/>
            <person name="Grigg M."/>
            <person name="Lorenzi H."/>
            <person name="Galac M."/>
        </authorList>
    </citation>
    <scope>NUCLEOTIDE SEQUENCE [LARGE SCALE GENOMIC DNA]</scope>
    <source>
        <strain evidence="8 9">EAF2021</strain>
    </source>
</reference>
<evidence type="ECO:0000256" key="2">
    <source>
        <dbReference type="ARBA" id="ARBA00004496"/>
    </source>
</evidence>
<keyword evidence="5" id="KW-0963">Cytoplasm</keyword>